<keyword evidence="3" id="KW-0805">Transcription regulation</keyword>
<evidence type="ECO:0000256" key="8">
    <source>
        <dbReference type="PROSITE-ProRule" id="PRU00108"/>
    </source>
</evidence>
<evidence type="ECO:0000256" key="6">
    <source>
        <dbReference type="ARBA" id="ARBA00023163"/>
    </source>
</evidence>
<feature type="compositionally biased region" description="Polar residues" evidence="10">
    <location>
        <begin position="498"/>
        <end position="508"/>
    </location>
</feature>
<feature type="compositionally biased region" description="Basic and acidic residues" evidence="10">
    <location>
        <begin position="461"/>
        <end position="470"/>
    </location>
</feature>
<evidence type="ECO:0000256" key="7">
    <source>
        <dbReference type="ARBA" id="ARBA00023242"/>
    </source>
</evidence>
<keyword evidence="5 8" id="KW-0371">Homeobox</keyword>
<protein>
    <recommendedName>
        <fullName evidence="11">Homeobox domain-containing protein</fullName>
    </recommendedName>
</protein>
<dbReference type="SMART" id="SM00389">
    <property type="entry name" value="HOX"/>
    <property type="match status" value="1"/>
</dbReference>
<proteinExistence type="inferred from homology"/>
<feature type="compositionally biased region" description="Polar residues" evidence="10">
    <location>
        <begin position="528"/>
        <end position="557"/>
    </location>
</feature>
<dbReference type="Proteomes" id="UP001341840">
    <property type="component" value="Unassembled WGS sequence"/>
</dbReference>
<evidence type="ECO:0000256" key="4">
    <source>
        <dbReference type="ARBA" id="ARBA00023125"/>
    </source>
</evidence>
<evidence type="ECO:0000256" key="10">
    <source>
        <dbReference type="SAM" id="MobiDB-lite"/>
    </source>
</evidence>
<feature type="region of interest" description="Disordered" evidence="10">
    <location>
        <begin position="450"/>
        <end position="508"/>
    </location>
</feature>
<dbReference type="SUPFAM" id="SSF46689">
    <property type="entry name" value="Homeodomain-like"/>
    <property type="match status" value="1"/>
</dbReference>
<evidence type="ECO:0000256" key="9">
    <source>
        <dbReference type="SAM" id="Coils"/>
    </source>
</evidence>
<feature type="compositionally biased region" description="Low complexity" evidence="10">
    <location>
        <begin position="170"/>
        <end position="180"/>
    </location>
</feature>
<comment type="caution">
    <text evidence="12">The sequence shown here is derived from an EMBL/GenBank/DDBJ whole genome shotgun (WGS) entry which is preliminary data.</text>
</comment>
<evidence type="ECO:0000313" key="13">
    <source>
        <dbReference type="Proteomes" id="UP001341840"/>
    </source>
</evidence>
<accession>A0ABU6QJN5</accession>
<feature type="region of interest" description="Disordered" evidence="10">
    <location>
        <begin position="156"/>
        <end position="180"/>
    </location>
</feature>
<evidence type="ECO:0000259" key="11">
    <source>
        <dbReference type="PROSITE" id="PS50071"/>
    </source>
</evidence>
<name>A0ABU6QJN5_9FABA</name>
<comment type="subcellular location">
    <subcellularLocation>
        <location evidence="1 8">Nucleus</location>
    </subcellularLocation>
</comment>
<feature type="coiled-coil region" evidence="9">
    <location>
        <begin position="259"/>
        <end position="286"/>
    </location>
</feature>
<feature type="DNA-binding region" description="Homeobox" evidence="8">
    <location>
        <begin position="376"/>
        <end position="438"/>
    </location>
</feature>
<comment type="similarity">
    <text evidence="2">Belongs to the TALE/BELL homeobox family.</text>
</comment>
<evidence type="ECO:0000256" key="3">
    <source>
        <dbReference type="ARBA" id="ARBA00023015"/>
    </source>
</evidence>
<dbReference type="InterPro" id="IPR050224">
    <property type="entry name" value="TALE_homeobox"/>
</dbReference>
<keyword evidence="6" id="KW-0804">Transcription</keyword>
<keyword evidence="13" id="KW-1185">Reference proteome</keyword>
<evidence type="ECO:0000256" key="1">
    <source>
        <dbReference type="ARBA" id="ARBA00004123"/>
    </source>
</evidence>
<gene>
    <name evidence="12" type="ORF">PIB30_054894</name>
</gene>
<keyword evidence="7 8" id="KW-0539">Nucleus</keyword>
<dbReference type="Pfam" id="PF05920">
    <property type="entry name" value="Homeobox_KN"/>
    <property type="match status" value="1"/>
</dbReference>
<evidence type="ECO:0000313" key="12">
    <source>
        <dbReference type="EMBL" id="MED6111716.1"/>
    </source>
</evidence>
<dbReference type="InterPro" id="IPR009057">
    <property type="entry name" value="Homeodomain-like_sf"/>
</dbReference>
<dbReference type="EMBL" id="JASCZI010000423">
    <property type="protein sequence ID" value="MED6111716.1"/>
    <property type="molecule type" value="Genomic_DNA"/>
</dbReference>
<feature type="compositionally biased region" description="Polar residues" evidence="10">
    <location>
        <begin position="227"/>
        <end position="236"/>
    </location>
</feature>
<sequence length="693" mass="75292">MATYFHGNSEIQPPSSADGLQTLVLMNPPPPAAYIHYPDAPPPSHAPTNLLFLNSSAGGGNNSFSPHAPPPHTQQFVGIPLSAASSSQDISHHHDVSALHGFFPRMQYNPWTTMDPTTAARDTPRAQQGLSLSLSSQQAGFGSFRVDRDVPQGQAQAMSGDELRGGGGSTSSASGVTNGGSSIQSVLLSSKYLKAAHELLEEVVNVNNNGVNSELLATKKNGGQSIKTVGESSTAASGDGSIVGEASGKPSSELSTAERQEIQMKKAKLLTMLEEVEQRYRQYHHQMEIVVSSFEQAAGIGSARTYTALALQTISKQFRCLKDAITRQIKASNKSLGEEDNGFGGKMEGGSRLKYVDHHLRQQRALQQLGMIQHNAWRPQRGLPERSVSVLRAWLFEHFLHPYPKDSDKHMLAKQTGLTRSQVSNWFINARVRLWKPMVEEMYAEEMKDHELNNIGTSTNSEDKSTKSNNEDPSTNIAAPLQDKVPTSETQSDKQDHSNTPMVSSVEGNMRNQAGFSFIMGSSELEGITQQQQGNSPKKPRINNNETMHNSQSNIPSMNMMDVKPNEQGRQGYSFMGNQTNFISGFGQYPTIGDIGRFDPEQFTTPPTTRFSGNGVSLTLGLDSLPGTHHQTFLPNQNIQLGRSIDIGEPNDFVGAMNTSSSPHSSAAAAAFEGIGMQNPKRFAAQLLPDFVA</sequence>
<dbReference type="PANTHER" id="PTHR11850">
    <property type="entry name" value="HOMEOBOX PROTEIN TRANSCRIPTION FACTORS"/>
    <property type="match status" value="1"/>
</dbReference>
<organism evidence="12 13">
    <name type="scientific">Stylosanthes scabra</name>
    <dbReference type="NCBI Taxonomy" id="79078"/>
    <lineage>
        <taxon>Eukaryota</taxon>
        <taxon>Viridiplantae</taxon>
        <taxon>Streptophyta</taxon>
        <taxon>Embryophyta</taxon>
        <taxon>Tracheophyta</taxon>
        <taxon>Spermatophyta</taxon>
        <taxon>Magnoliopsida</taxon>
        <taxon>eudicotyledons</taxon>
        <taxon>Gunneridae</taxon>
        <taxon>Pentapetalae</taxon>
        <taxon>rosids</taxon>
        <taxon>fabids</taxon>
        <taxon>Fabales</taxon>
        <taxon>Fabaceae</taxon>
        <taxon>Papilionoideae</taxon>
        <taxon>50 kb inversion clade</taxon>
        <taxon>dalbergioids sensu lato</taxon>
        <taxon>Dalbergieae</taxon>
        <taxon>Pterocarpus clade</taxon>
        <taxon>Stylosanthes</taxon>
    </lineage>
</organism>
<dbReference type="InterPro" id="IPR001356">
    <property type="entry name" value="HD"/>
</dbReference>
<dbReference type="PROSITE" id="PS50071">
    <property type="entry name" value="HOMEOBOX_2"/>
    <property type="match status" value="1"/>
</dbReference>
<feature type="region of interest" description="Disordered" evidence="10">
    <location>
        <begin position="528"/>
        <end position="559"/>
    </location>
</feature>
<dbReference type="CDD" id="cd00086">
    <property type="entry name" value="homeodomain"/>
    <property type="match status" value="1"/>
</dbReference>
<dbReference type="SMART" id="SM00574">
    <property type="entry name" value="POX"/>
    <property type="match status" value="1"/>
</dbReference>
<feature type="domain" description="Homeobox" evidence="11">
    <location>
        <begin position="374"/>
        <end position="437"/>
    </location>
</feature>
<keyword evidence="4 8" id="KW-0238">DNA-binding</keyword>
<evidence type="ECO:0000256" key="2">
    <source>
        <dbReference type="ARBA" id="ARBA00006454"/>
    </source>
</evidence>
<dbReference type="Pfam" id="PF07526">
    <property type="entry name" value="POX"/>
    <property type="match status" value="1"/>
</dbReference>
<keyword evidence="9" id="KW-0175">Coiled coil</keyword>
<dbReference type="Gene3D" id="1.10.10.60">
    <property type="entry name" value="Homeodomain-like"/>
    <property type="match status" value="1"/>
</dbReference>
<feature type="region of interest" description="Disordered" evidence="10">
    <location>
        <begin position="227"/>
        <end position="256"/>
    </location>
</feature>
<dbReference type="InterPro" id="IPR006563">
    <property type="entry name" value="POX_dom"/>
</dbReference>
<evidence type="ECO:0000256" key="5">
    <source>
        <dbReference type="ARBA" id="ARBA00023155"/>
    </source>
</evidence>
<reference evidence="12 13" key="1">
    <citation type="journal article" date="2023" name="Plants (Basel)">
        <title>Bridging the Gap: Combining Genomics and Transcriptomics Approaches to Understand Stylosanthes scabra, an Orphan Legume from the Brazilian Caatinga.</title>
        <authorList>
            <person name="Ferreira-Neto J.R.C."/>
            <person name="da Silva M.D."/>
            <person name="Binneck E."/>
            <person name="de Melo N.F."/>
            <person name="da Silva R.H."/>
            <person name="de Melo A.L.T.M."/>
            <person name="Pandolfi V."/>
            <person name="Bustamante F.O."/>
            <person name="Brasileiro-Vidal A.C."/>
            <person name="Benko-Iseppon A.M."/>
        </authorList>
    </citation>
    <scope>NUCLEOTIDE SEQUENCE [LARGE SCALE GENOMIC DNA]</scope>
    <source>
        <tissue evidence="12">Leaves</tissue>
    </source>
</reference>
<dbReference type="InterPro" id="IPR008422">
    <property type="entry name" value="KN_HD"/>
</dbReference>